<reference evidence="3" key="2">
    <citation type="submission" date="2019-09" db="UniProtKB">
        <authorList>
            <consortium name="WormBaseParasite"/>
        </authorList>
    </citation>
    <scope>IDENTIFICATION</scope>
</reference>
<organism evidence="2 3">
    <name type="scientific">Heligmosomoides polygyrus</name>
    <name type="common">Parasitic roundworm</name>
    <dbReference type="NCBI Taxonomy" id="6339"/>
    <lineage>
        <taxon>Eukaryota</taxon>
        <taxon>Metazoa</taxon>
        <taxon>Ecdysozoa</taxon>
        <taxon>Nematoda</taxon>
        <taxon>Chromadorea</taxon>
        <taxon>Rhabditida</taxon>
        <taxon>Rhabditina</taxon>
        <taxon>Rhabditomorpha</taxon>
        <taxon>Strongyloidea</taxon>
        <taxon>Heligmosomidae</taxon>
        <taxon>Heligmosomoides</taxon>
    </lineage>
</organism>
<accession>A0A183FK75</accession>
<evidence type="ECO:0000313" key="1">
    <source>
        <dbReference type="EMBL" id="VDO72548.1"/>
    </source>
</evidence>
<dbReference type="WBParaSite" id="HPBE_0000750901-mRNA-1">
    <property type="protein sequence ID" value="HPBE_0000750901-mRNA-1"/>
    <property type="gene ID" value="HPBE_0000750901"/>
</dbReference>
<keyword evidence="2" id="KW-1185">Reference proteome</keyword>
<reference evidence="1 2" key="1">
    <citation type="submission" date="2018-11" db="EMBL/GenBank/DDBJ databases">
        <authorList>
            <consortium name="Pathogen Informatics"/>
        </authorList>
    </citation>
    <scope>NUCLEOTIDE SEQUENCE [LARGE SCALE GENOMIC DNA]</scope>
</reference>
<dbReference type="EMBL" id="UZAH01025906">
    <property type="protein sequence ID" value="VDO72548.1"/>
    <property type="molecule type" value="Genomic_DNA"/>
</dbReference>
<dbReference type="Proteomes" id="UP000050761">
    <property type="component" value="Unassembled WGS sequence"/>
</dbReference>
<evidence type="ECO:0000313" key="3">
    <source>
        <dbReference type="WBParaSite" id="HPBE_0000750901-mRNA-1"/>
    </source>
</evidence>
<name>A0A183FK75_HELPZ</name>
<accession>A0A3P8B7R9</accession>
<protein>
    <submittedName>
        <fullName evidence="1 3">Uncharacterized protein</fullName>
    </submittedName>
</protein>
<evidence type="ECO:0000313" key="2">
    <source>
        <dbReference type="Proteomes" id="UP000050761"/>
    </source>
</evidence>
<proteinExistence type="predicted"/>
<dbReference type="AlphaFoldDB" id="A0A183FK75"/>
<gene>
    <name evidence="1" type="ORF">HPBE_LOCUS7510</name>
</gene>
<sequence length="74" mass="8451">MEWEEAMTPGFIITEKREQSPPPVVVDISPVRGSSILPLYTYIAKNEMRLDHEPSSGLRLRLHATILFLLPPQH</sequence>